<accession>A0A088E7J2</accession>
<dbReference type="EMBL" id="CP008822">
    <property type="protein sequence ID" value="AIM27300.1"/>
    <property type="molecule type" value="Genomic_DNA"/>
</dbReference>
<dbReference type="Proteomes" id="UP000029084">
    <property type="component" value="Chromosome"/>
</dbReference>
<name>A0A088E7J2_9CREN</name>
<dbReference type="AlphaFoldDB" id="A0A088E7J2"/>
<evidence type="ECO:0000313" key="1">
    <source>
        <dbReference type="EMBL" id="AIM27300.1"/>
    </source>
</evidence>
<sequence>MSAKSPLMVKLVSTLGTSPGGVFETFMNLRQGKYEAENPVPVDIKEVYVIRTSDPAVERAFRLLKAIFACCGGREVEVAGIPLAMNDINTRSDYLQFRREVLSRISPGDYVDFTGGRKAMSVAAVLAARQREAHVVTSIIPQADYNEIQSKMKDFKDEDILEGENGRCKVDFCVLTSRNVKTILLE</sequence>
<organism evidence="1 2">
    <name type="scientific">Metallosphaera sedula</name>
    <dbReference type="NCBI Taxonomy" id="43687"/>
    <lineage>
        <taxon>Archaea</taxon>
        <taxon>Thermoproteota</taxon>
        <taxon>Thermoprotei</taxon>
        <taxon>Sulfolobales</taxon>
        <taxon>Sulfolobaceae</taxon>
        <taxon>Metallosphaera</taxon>
    </lineage>
</organism>
<protein>
    <recommendedName>
        <fullName evidence="3">CRISPR-associated protein</fullName>
    </recommendedName>
</protein>
<dbReference type="OMA" id="KIMFICC"/>
<reference evidence="1 2" key="1">
    <citation type="journal article" date="2014" name="J. Bacteriol.">
        <title>Role of an Archaeal PitA Transporter in the Copper and Arsenic Resistance of Metallosphaera sedula, an Extreme Thermoacidophile.</title>
        <authorList>
            <person name="McCarthy S."/>
            <person name="Ai C."/>
            <person name="Wheaton G."/>
            <person name="Tevatia R."/>
            <person name="Eckrich V."/>
            <person name="Kelly R."/>
            <person name="Blum P."/>
        </authorList>
    </citation>
    <scope>NUCLEOTIDE SEQUENCE [LARGE SCALE GENOMIC DNA]</scope>
    <source>
        <strain evidence="1 2">CuR1</strain>
    </source>
</reference>
<evidence type="ECO:0008006" key="3">
    <source>
        <dbReference type="Google" id="ProtNLM"/>
    </source>
</evidence>
<dbReference type="Gene3D" id="3.40.50.10770">
    <property type="entry name" value="Hypothetical protein VC1899 like domain (Restriction endonuclease-like)"/>
    <property type="match status" value="1"/>
</dbReference>
<proteinExistence type="predicted"/>
<gene>
    <name evidence="1" type="ORF">HA72_1153</name>
</gene>
<dbReference type="NCBIfam" id="NF040581">
    <property type="entry name" value="cas_Crn1"/>
    <property type="match status" value="1"/>
</dbReference>
<evidence type="ECO:0000313" key="2">
    <source>
        <dbReference type="Proteomes" id="UP000029084"/>
    </source>
</evidence>